<feature type="domain" description="BRCT" evidence="12">
    <location>
        <begin position="738"/>
        <end position="848"/>
    </location>
</feature>
<protein>
    <submittedName>
        <fullName evidence="14">Uncharacterized protein</fullName>
    </submittedName>
</protein>
<evidence type="ECO:0000259" key="13">
    <source>
        <dbReference type="PROSITE" id="PS51805"/>
    </source>
</evidence>
<dbReference type="Gene3D" id="3.40.50.10190">
    <property type="entry name" value="BRCT domain"/>
    <property type="match status" value="2"/>
</dbReference>
<feature type="compositionally biased region" description="Polar residues" evidence="10">
    <location>
        <begin position="125"/>
        <end position="137"/>
    </location>
</feature>
<evidence type="ECO:0000256" key="4">
    <source>
        <dbReference type="ARBA" id="ARBA00022763"/>
    </source>
</evidence>
<dbReference type="InterPro" id="IPR013083">
    <property type="entry name" value="Znf_RING/FYVE/PHD"/>
</dbReference>
<dbReference type="Pfam" id="PF13923">
    <property type="entry name" value="zf-C3HC4_2"/>
    <property type="match status" value="1"/>
</dbReference>
<evidence type="ECO:0000256" key="2">
    <source>
        <dbReference type="ARBA" id="ARBA00022723"/>
    </source>
</evidence>
<dbReference type="SMART" id="SM00292">
    <property type="entry name" value="BRCT"/>
    <property type="match status" value="2"/>
</dbReference>
<accession>A0AAN7PL27</accession>
<dbReference type="AlphaFoldDB" id="A0AAN7PL27"/>
<evidence type="ECO:0000256" key="9">
    <source>
        <dbReference type="PROSITE-ProRule" id="PRU00175"/>
    </source>
</evidence>
<keyword evidence="5 9" id="KW-0863">Zinc-finger</keyword>
<dbReference type="GO" id="GO:0045944">
    <property type="term" value="P:positive regulation of transcription by RNA polymerase II"/>
    <property type="evidence" value="ECO:0007669"/>
    <property type="project" value="TreeGrafter"/>
</dbReference>
<dbReference type="CDD" id="cd17734">
    <property type="entry name" value="BRCT_Bard1_rpt1"/>
    <property type="match status" value="1"/>
</dbReference>
<dbReference type="InterPro" id="IPR001965">
    <property type="entry name" value="Znf_PHD"/>
</dbReference>
<evidence type="ECO:0000256" key="5">
    <source>
        <dbReference type="ARBA" id="ARBA00022771"/>
    </source>
</evidence>
<feature type="domain" description="RING-type" evidence="11">
    <location>
        <begin position="16"/>
        <end position="54"/>
    </location>
</feature>
<dbReference type="GO" id="GO:0004842">
    <property type="term" value="F:ubiquitin-protein transferase activity"/>
    <property type="evidence" value="ECO:0007669"/>
    <property type="project" value="TreeGrafter"/>
</dbReference>
<feature type="compositionally biased region" description="Basic and acidic residues" evidence="10">
    <location>
        <begin position="95"/>
        <end position="108"/>
    </location>
</feature>
<evidence type="ECO:0000256" key="6">
    <source>
        <dbReference type="ARBA" id="ARBA00022833"/>
    </source>
</evidence>
<organism evidence="14 15">
    <name type="scientific">Trapa incisa</name>
    <dbReference type="NCBI Taxonomy" id="236973"/>
    <lineage>
        <taxon>Eukaryota</taxon>
        <taxon>Viridiplantae</taxon>
        <taxon>Streptophyta</taxon>
        <taxon>Embryophyta</taxon>
        <taxon>Tracheophyta</taxon>
        <taxon>Spermatophyta</taxon>
        <taxon>Magnoliopsida</taxon>
        <taxon>eudicotyledons</taxon>
        <taxon>Gunneridae</taxon>
        <taxon>Pentapetalae</taxon>
        <taxon>rosids</taxon>
        <taxon>malvids</taxon>
        <taxon>Myrtales</taxon>
        <taxon>Lythraceae</taxon>
        <taxon>Trapa</taxon>
    </lineage>
</organism>
<dbReference type="Pfam" id="PF16589">
    <property type="entry name" value="BRCT_2"/>
    <property type="match status" value="1"/>
</dbReference>
<keyword evidence="6" id="KW-0862">Zinc</keyword>
<reference evidence="14 15" key="1">
    <citation type="journal article" date="2023" name="Hortic Res">
        <title>Pangenome of water caltrop reveals structural variations and asymmetric subgenome divergence after allopolyploidization.</title>
        <authorList>
            <person name="Zhang X."/>
            <person name="Chen Y."/>
            <person name="Wang L."/>
            <person name="Yuan Y."/>
            <person name="Fang M."/>
            <person name="Shi L."/>
            <person name="Lu R."/>
            <person name="Comes H.P."/>
            <person name="Ma Y."/>
            <person name="Chen Y."/>
            <person name="Huang G."/>
            <person name="Zhou Y."/>
            <person name="Zheng Z."/>
            <person name="Qiu Y."/>
        </authorList>
    </citation>
    <scope>NUCLEOTIDE SEQUENCE [LARGE SCALE GENOMIC DNA]</scope>
    <source>
        <tissue evidence="14">Roots</tissue>
    </source>
</reference>
<dbReference type="PROSITE" id="PS51805">
    <property type="entry name" value="EPHD"/>
    <property type="match status" value="1"/>
</dbReference>
<dbReference type="FunFam" id="3.30.40.10:FF:000352">
    <property type="entry name" value="Breast cancer associated RING 1"/>
    <property type="match status" value="1"/>
</dbReference>
<evidence type="ECO:0000313" key="14">
    <source>
        <dbReference type="EMBL" id="KAK4751172.1"/>
    </source>
</evidence>
<dbReference type="PROSITE" id="PS50172">
    <property type="entry name" value="BRCT"/>
    <property type="match status" value="2"/>
</dbReference>
<dbReference type="CDD" id="cd15571">
    <property type="entry name" value="ePHD"/>
    <property type="match status" value="1"/>
</dbReference>
<keyword evidence="8" id="KW-0539">Nucleus</keyword>
<evidence type="ECO:0000256" key="1">
    <source>
        <dbReference type="ARBA" id="ARBA00004123"/>
    </source>
</evidence>
<dbReference type="InterPro" id="IPR017907">
    <property type="entry name" value="Znf_RING_CS"/>
</dbReference>
<name>A0AAN7PL27_9MYRT</name>
<dbReference type="FunFam" id="3.40.50.10190:FF:000006">
    <property type="entry name" value="Breast cancer type 1 susceptibility protein homolog"/>
    <property type="match status" value="1"/>
</dbReference>
<evidence type="ECO:0000256" key="10">
    <source>
        <dbReference type="SAM" id="MobiDB-lite"/>
    </source>
</evidence>
<dbReference type="Gene3D" id="3.30.40.10">
    <property type="entry name" value="Zinc/RING finger domain, C3HC4 (zinc finger)"/>
    <property type="match status" value="2"/>
</dbReference>
<gene>
    <name evidence="14" type="ORF">SAY87_004654</name>
</gene>
<feature type="region of interest" description="Disordered" evidence="10">
    <location>
        <begin position="95"/>
        <end position="191"/>
    </location>
</feature>
<dbReference type="InterPro" id="IPR036420">
    <property type="entry name" value="BRCT_dom_sf"/>
</dbReference>
<keyword evidence="2" id="KW-0479">Metal-binding</keyword>
<dbReference type="PANTHER" id="PTHR13763">
    <property type="entry name" value="BREAST CANCER TYPE 1 SUSCEPTIBILITY PROTEIN BRCA1"/>
    <property type="match status" value="1"/>
</dbReference>
<dbReference type="InterPro" id="IPR001841">
    <property type="entry name" value="Znf_RING"/>
</dbReference>
<dbReference type="SMART" id="SM00249">
    <property type="entry name" value="PHD"/>
    <property type="match status" value="2"/>
</dbReference>
<dbReference type="PROSITE" id="PS50089">
    <property type="entry name" value="ZF_RING_2"/>
    <property type="match status" value="1"/>
</dbReference>
<dbReference type="SUPFAM" id="SSF57850">
    <property type="entry name" value="RING/U-box"/>
    <property type="match status" value="1"/>
</dbReference>
<comment type="subcellular location">
    <subcellularLocation>
        <location evidence="1">Nucleus</location>
    </subcellularLocation>
</comment>
<dbReference type="Pfam" id="PF00533">
    <property type="entry name" value="BRCT"/>
    <property type="match status" value="1"/>
</dbReference>
<evidence type="ECO:0000259" key="11">
    <source>
        <dbReference type="PROSITE" id="PS50089"/>
    </source>
</evidence>
<feature type="domain" description="BRCT" evidence="12">
    <location>
        <begin position="628"/>
        <end position="717"/>
    </location>
</feature>
<evidence type="ECO:0000256" key="3">
    <source>
        <dbReference type="ARBA" id="ARBA00022737"/>
    </source>
</evidence>
<dbReference type="PANTHER" id="PTHR13763:SF0">
    <property type="entry name" value="BREAST CANCER TYPE 1 SUSCEPTIBILITY PROTEIN"/>
    <property type="match status" value="1"/>
</dbReference>
<feature type="compositionally biased region" description="Polar residues" evidence="10">
    <location>
        <begin position="157"/>
        <end position="169"/>
    </location>
</feature>
<dbReference type="InterPro" id="IPR001357">
    <property type="entry name" value="BRCT_dom"/>
</dbReference>
<dbReference type="SUPFAM" id="SSF52113">
    <property type="entry name" value="BRCT domain"/>
    <property type="match status" value="2"/>
</dbReference>
<dbReference type="SMART" id="SM00184">
    <property type="entry name" value="RING"/>
    <property type="match status" value="1"/>
</dbReference>
<sequence>MADLSHLEKMGRELKCPICLSLLSSAATLACNHVFCNACIMKYMKSGSTCPVCKVPYCRREIRAAPHMDNLVNIYKNMEAALGVNIFATQAEEPTKLSDAENNSKEVSPEGTSMPKRSLRRKMSTKANNASPHNSSPILVKPSCPTKKRVQVPQRLSMHTQKHSVNPDNLSRENKTGEPKSIPAESMEKSPIYGNGEPVLFSWLRDEVAETSSQESDIYLSANSPVNIPTFSDLKCSEDEMPTPSTKEINEASAVSKFFDNDMLELTQRSYSPELCSSPLILQDSNNKDLETDQKDLVSAEGGNKRKKRQRGTRVKFQQELVKRDIVQSKASKICQRGRANSAKKCASGREKGVSSGILTKMNCQNNSGILDRSAKNYDASDSAKWAGSKKVFEVSGLLEKDSSAASKKRKVDSALMKSESNARKKKFLPGSNCNLEPTLRKTHACPSDVPDAELVLHKSKTISPKFQCAFCQSSECSEASGEMVHYHDGIPVSADYSGSGVIHSHRNCVEWAPNVYFEDEKAINLEAELARSRRIRCSCCGIKGAALGCFEKSCRKSFHVTCAKMTPECQWDNVNYVMLCPLHVTSKLPTEATNTSIKEKKPRDGYDHVIKSNETESGFKWKFNEPRNKMVLCCSTLTATERDMISKFEKSSRVTVLHKWDSRITHIIASTDENGACRRTLKVLLGILQGKWILSIEWIKACLEAMDRVDEEKYEILVDVHGMRDGPRLGRLRVLNMQPKLFEGLKFYLTGDFISSYRGYLQDLVIAAGGTILHRKPVSGDEDASESSTFIVYSLEVADMPSSSKDTILKQRKSDAEALAASGHAKVVSNSWILNSIAASKLQISER</sequence>
<keyword evidence="3" id="KW-0677">Repeat</keyword>
<comment type="caution">
    <text evidence="14">The sequence shown here is derived from an EMBL/GenBank/DDBJ whole genome shotgun (WGS) entry which is preliminary data.</text>
</comment>
<proteinExistence type="predicted"/>
<dbReference type="Proteomes" id="UP001345219">
    <property type="component" value="Chromosome 4"/>
</dbReference>
<evidence type="ECO:0000259" key="12">
    <source>
        <dbReference type="PROSITE" id="PS50172"/>
    </source>
</evidence>
<dbReference type="PROSITE" id="PS00518">
    <property type="entry name" value="ZF_RING_1"/>
    <property type="match status" value="1"/>
</dbReference>
<evidence type="ECO:0000256" key="7">
    <source>
        <dbReference type="ARBA" id="ARBA00023204"/>
    </source>
</evidence>
<evidence type="ECO:0000256" key="8">
    <source>
        <dbReference type="ARBA" id="ARBA00023242"/>
    </source>
</evidence>
<dbReference type="InterPro" id="IPR034732">
    <property type="entry name" value="EPHD"/>
</dbReference>
<keyword evidence="15" id="KW-1185">Reference proteome</keyword>
<keyword evidence="7" id="KW-0234">DNA repair</keyword>
<feature type="domain" description="PHD-type" evidence="13">
    <location>
        <begin position="466"/>
        <end position="585"/>
    </location>
</feature>
<dbReference type="GO" id="GO:0000724">
    <property type="term" value="P:double-strand break repair via homologous recombination"/>
    <property type="evidence" value="ECO:0007669"/>
    <property type="project" value="TreeGrafter"/>
</dbReference>
<keyword evidence="4" id="KW-0227">DNA damage</keyword>
<evidence type="ECO:0000313" key="15">
    <source>
        <dbReference type="Proteomes" id="UP001345219"/>
    </source>
</evidence>
<dbReference type="InterPro" id="IPR031099">
    <property type="entry name" value="BRCA1-associated"/>
</dbReference>
<dbReference type="GO" id="GO:0008270">
    <property type="term" value="F:zinc ion binding"/>
    <property type="evidence" value="ECO:0007669"/>
    <property type="project" value="UniProtKB-KW"/>
</dbReference>
<dbReference type="Pfam" id="PF13771">
    <property type="entry name" value="zf-HC5HC2H"/>
    <property type="match status" value="1"/>
</dbReference>
<dbReference type="EMBL" id="JAXIOK010000017">
    <property type="protein sequence ID" value="KAK4751172.1"/>
    <property type="molecule type" value="Genomic_DNA"/>
</dbReference>
<dbReference type="GO" id="GO:0005634">
    <property type="term" value="C:nucleus"/>
    <property type="evidence" value="ECO:0007669"/>
    <property type="project" value="UniProtKB-SubCell"/>
</dbReference>